<keyword evidence="2" id="KW-0812">Transmembrane</keyword>
<gene>
    <name evidence="4" type="ORF">B0H15DRAFT_336936</name>
</gene>
<feature type="compositionally biased region" description="Pro residues" evidence="1">
    <location>
        <begin position="420"/>
        <end position="433"/>
    </location>
</feature>
<dbReference type="Proteomes" id="UP001222325">
    <property type="component" value="Unassembled WGS sequence"/>
</dbReference>
<keyword evidence="3" id="KW-0732">Signal</keyword>
<evidence type="ECO:0000256" key="2">
    <source>
        <dbReference type="SAM" id="Phobius"/>
    </source>
</evidence>
<name>A0AAD6UNE8_9AGAR</name>
<feature type="region of interest" description="Disordered" evidence="1">
    <location>
        <begin position="334"/>
        <end position="443"/>
    </location>
</feature>
<feature type="compositionally biased region" description="Pro residues" evidence="1">
    <location>
        <begin position="273"/>
        <end position="306"/>
    </location>
</feature>
<evidence type="ECO:0000313" key="4">
    <source>
        <dbReference type="EMBL" id="KAJ7102532.1"/>
    </source>
</evidence>
<evidence type="ECO:0000313" key="5">
    <source>
        <dbReference type="Proteomes" id="UP001222325"/>
    </source>
</evidence>
<accession>A0AAD6UNE8</accession>
<comment type="caution">
    <text evidence="4">The sequence shown here is derived from an EMBL/GenBank/DDBJ whole genome shotgun (WGS) entry which is preliminary data.</text>
</comment>
<feature type="region of interest" description="Disordered" evidence="1">
    <location>
        <begin position="273"/>
        <end position="316"/>
    </location>
</feature>
<feature type="signal peptide" evidence="3">
    <location>
        <begin position="1"/>
        <end position="18"/>
    </location>
</feature>
<evidence type="ECO:0000256" key="1">
    <source>
        <dbReference type="SAM" id="MobiDB-lite"/>
    </source>
</evidence>
<keyword evidence="5" id="KW-1185">Reference proteome</keyword>
<feature type="chain" id="PRO_5042041029" evidence="3">
    <location>
        <begin position="19"/>
        <end position="443"/>
    </location>
</feature>
<feature type="transmembrane region" description="Helical" evidence="2">
    <location>
        <begin position="210"/>
        <end position="234"/>
    </location>
</feature>
<dbReference type="AlphaFoldDB" id="A0AAD6UNE8"/>
<dbReference type="EMBL" id="JARJCN010000003">
    <property type="protein sequence ID" value="KAJ7102532.1"/>
    <property type="molecule type" value="Genomic_DNA"/>
</dbReference>
<keyword evidence="2" id="KW-1133">Transmembrane helix</keyword>
<organism evidence="4 5">
    <name type="scientific">Mycena belliarum</name>
    <dbReference type="NCBI Taxonomy" id="1033014"/>
    <lineage>
        <taxon>Eukaryota</taxon>
        <taxon>Fungi</taxon>
        <taxon>Dikarya</taxon>
        <taxon>Basidiomycota</taxon>
        <taxon>Agaricomycotina</taxon>
        <taxon>Agaricomycetes</taxon>
        <taxon>Agaricomycetidae</taxon>
        <taxon>Agaricales</taxon>
        <taxon>Marasmiineae</taxon>
        <taxon>Mycenaceae</taxon>
        <taxon>Mycena</taxon>
    </lineage>
</organism>
<protein>
    <submittedName>
        <fullName evidence="4">Uncharacterized protein</fullName>
    </submittedName>
</protein>
<feature type="compositionally biased region" description="Low complexity" evidence="1">
    <location>
        <begin position="307"/>
        <end position="316"/>
    </location>
</feature>
<feature type="compositionally biased region" description="Polar residues" evidence="1">
    <location>
        <begin position="378"/>
        <end position="389"/>
    </location>
</feature>
<reference evidence="4" key="1">
    <citation type="submission" date="2023-03" db="EMBL/GenBank/DDBJ databases">
        <title>Massive genome expansion in bonnet fungi (Mycena s.s.) driven by repeated elements and novel gene families across ecological guilds.</title>
        <authorList>
            <consortium name="Lawrence Berkeley National Laboratory"/>
            <person name="Harder C.B."/>
            <person name="Miyauchi S."/>
            <person name="Viragh M."/>
            <person name="Kuo A."/>
            <person name="Thoen E."/>
            <person name="Andreopoulos B."/>
            <person name="Lu D."/>
            <person name="Skrede I."/>
            <person name="Drula E."/>
            <person name="Henrissat B."/>
            <person name="Morin E."/>
            <person name="Kohler A."/>
            <person name="Barry K."/>
            <person name="LaButti K."/>
            <person name="Morin E."/>
            <person name="Salamov A."/>
            <person name="Lipzen A."/>
            <person name="Mereny Z."/>
            <person name="Hegedus B."/>
            <person name="Baldrian P."/>
            <person name="Stursova M."/>
            <person name="Weitz H."/>
            <person name="Taylor A."/>
            <person name="Grigoriev I.V."/>
            <person name="Nagy L.G."/>
            <person name="Martin F."/>
            <person name="Kauserud H."/>
        </authorList>
    </citation>
    <scope>NUCLEOTIDE SEQUENCE</scope>
    <source>
        <strain evidence="4">CBHHK173m</strain>
    </source>
</reference>
<keyword evidence="2" id="KW-0472">Membrane</keyword>
<sequence length="443" mass="46901">MRCLWLAFVLSLYQLASATVVVIDDVNGDPTNGLKIAYTPIDAWGANTIAGCNECPGPEPDQAYLGTWHGSVNGNSRHSPKATIGFTGTSVSVQCILSNSLQNPTGTSDMIFSIDGEQVGRFSQPPTGAPGFLPNRTVFISKTLLLEAHTLVIQNGRFDDGIASLLMLDSVTYTVEDNAAALATLSSPAGTSSSTTSPSSAVKTGSHTNVAAIVGAIFAVLAVLLLLGLAFLYIRHRRNQLHRSNVPLSTSLSAPLGRIRSLWPASPRPPPVMAPVPFPSPAQPRISPPQPSPPTSPRPRPPPPASSAPSESRFSRLSFNPNLLVGRRFQRRAPPAPISTLRPPAPPPLSPAPHSGNPLLRPHAPPQPSPGPSPQAQNFASIQEWQLRTLQEAAAQPPMHPLEMSEVDLSSHYDESSSGAPPPPPPVPVPAPSPRRCFTVMNN</sequence>
<evidence type="ECO:0000256" key="3">
    <source>
        <dbReference type="SAM" id="SignalP"/>
    </source>
</evidence>
<proteinExistence type="predicted"/>
<feature type="compositionally biased region" description="Pro residues" evidence="1">
    <location>
        <begin position="363"/>
        <end position="373"/>
    </location>
</feature>